<organism evidence="4 5">
    <name type="scientific">Dyella soli</name>
    <dbReference type="NCBI Taxonomy" id="522319"/>
    <lineage>
        <taxon>Bacteria</taxon>
        <taxon>Pseudomonadati</taxon>
        <taxon>Pseudomonadota</taxon>
        <taxon>Gammaproteobacteria</taxon>
        <taxon>Lysobacterales</taxon>
        <taxon>Rhodanobacteraceae</taxon>
        <taxon>Dyella</taxon>
    </lineage>
</organism>
<proteinExistence type="predicted"/>
<name>A0A4R0YDZ0_9GAMM</name>
<dbReference type="EMBL" id="SJTG01000007">
    <property type="protein sequence ID" value="TCI06183.1"/>
    <property type="molecule type" value="Genomic_DNA"/>
</dbReference>
<dbReference type="Gene3D" id="2.40.160.20">
    <property type="match status" value="1"/>
</dbReference>
<feature type="signal peptide" evidence="2">
    <location>
        <begin position="1"/>
        <end position="26"/>
    </location>
</feature>
<keyword evidence="1 2" id="KW-0732">Signal</keyword>
<evidence type="ECO:0000259" key="3">
    <source>
        <dbReference type="Pfam" id="PF13505"/>
    </source>
</evidence>
<dbReference type="SUPFAM" id="SSF56925">
    <property type="entry name" value="OMPA-like"/>
    <property type="match status" value="1"/>
</dbReference>
<gene>
    <name evidence="4" type="ORF">EZM97_35270</name>
</gene>
<accession>A0A4R0YDZ0</accession>
<evidence type="ECO:0000256" key="1">
    <source>
        <dbReference type="ARBA" id="ARBA00022729"/>
    </source>
</evidence>
<sequence>MEFSMQKTLLAAALAVVSLSPLAAKADQSSPLNNFFVSGNLGQSNYRLGGISDKADVFQSVRVGYRWNNIIGGEVGYTYLGVAKDTNGFVSQSVKTRAAIIGVNAKYDFYGPWFVTGHGGYLRSRGNFQVQAGDISARQKAWNNGWYAGAGIGYNVTENVALSINYDNYKVNYQRGDQPIPRLKANVSTYSAGVEYKF</sequence>
<dbReference type="InterPro" id="IPR027385">
    <property type="entry name" value="Beta-barrel_OMP"/>
</dbReference>
<feature type="domain" description="Outer membrane protein beta-barrel" evidence="3">
    <location>
        <begin position="11"/>
        <end position="198"/>
    </location>
</feature>
<dbReference type="Proteomes" id="UP000291822">
    <property type="component" value="Unassembled WGS sequence"/>
</dbReference>
<feature type="chain" id="PRO_5020739336" evidence="2">
    <location>
        <begin position="27"/>
        <end position="198"/>
    </location>
</feature>
<evidence type="ECO:0000256" key="2">
    <source>
        <dbReference type="SAM" id="SignalP"/>
    </source>
</evidence>
<evidence type="ECO:0000313" key="4">
    <source>
        <dbReference type="EMBL" id="TCI06183.1"/>
    </source>
</evidence>
<evidence type="ECO:0000313" key="5">
    <source>
        <dbReference type="Proteomes" id="UP000291822"/>
    </source>
</evidence>
<protein>
    <submittedName>
        <fullName evidence="4">Porin family protein</fullName>
    </submittedName>
</protein>
<comment type="caution">
    <text evidence="4">The sequence shown here is derived from an EMBL/GenBank/DDBJ whole genome shotgun (WGS) entry which is preliminary data.</text>
</comment>
<dbReference type="Pfam" id="PF13505">
    <property type="entry name" value="OMP_b-brl"/>
    <property type="match status" value="1"/>
</dbReference>
<keyword evidence="5" id="KW-1185">Reference proteome</keyword>
<dbReference type="InterPro" id="IPR011250">
    <property type="entry name" value="OMP/PagP_B-barrel"/>
</dbReference>
<dbReference type="AlphaFoldDB" id="A0A4R0YDZ0"/>
<reference evidence="4 5" key="1">
    <citation type="submission" date="2019-02" db="EMBL/GenBank/DDBJ databases">
        <title>Dyella amyloliquefaciens sp. nov., isolated from forest soil.</title>
        <authorList>
            <person name="Gao Z.-H."/>
            <person name="Qiu L.-H."/>
        </authorList>
    </citation>
    <scope>NUCLEOTIDE SEQUENCE [LARGE SCALE GENOMIC DNA]</scope>
    <source>
        <strain evidence="4 5">KACC 12747</strain>
    </source>
</reference>